<dbReference type="InterPro" id="IPR048243">
    <property type="entry name" value="AftB-like"/>
</dbReference>
<feature type="domain" description="Terminal beta-(1-&gt;2)-arabinofuranosyltransferase C-terminal" evidence="2">
    <location>
        <begin position="422"/>
        <end position="599"/>
    </location>
</feature>
<dbReference type="RefSeq" id="WP_187974524.1">
    <property type="nucleotide sequence ID" value="NZ_CP046884.1"/>
</dbReference>
<feature type="transmembrane region" description="Helical" evidence="1">
    <location>
        <begin position="145"/>
        <end position="163"/>
    </location>
</feature>
<sequence>MTNRRGSLNPAFISTMLSATLLAVIAAIGGWMRRWIADDGLIVLRTVRNLQAGNGPVFNAGERVEANTSALWQYLLWIVAEITHFKLEVVALGVALGCTVAAVFIGALGAGHLYRRSTHWLLAPVGGLVYLCLPPARDFATSGLEWGLSLLWLALLWLFLVLWSDDSWPWIWQPLALWAGLSWLVRPELALYGGVVALVLLFSAPSWRRRMAIMAWGLPLPLAYEIFRMGYYGLLTPHTAVAKSASGAEWASGWHYLTNFAHPYVLWLVMLLVIGLVCWQYWVRSQETHQRRPLRSHLIIVGIMLGCSALHVLYVIRVGGDFMHGRMLLIPLFAALLPIMVLPVVPLSASSRRLGAMVPGVVGLCLVVAWGGIVAVRSSQACTDPARPEHLGVIDEREFWTCDTQRAPGDGPKNAEDFLRAGVMRDFQPVLQTAIHDHAAQLQPIVVQQEPTLLYSWMPLARPAGGKAPTQPLNLYPTVLGTPGMIAPLDVQVHDAVGLATPLAARMPRIEGARIGHDKWLPVIWQVAASDADIHQLPGWINRDDVVLARAALQKPEFQELFATYQDPMSFSRFMKNIRFALTTGRHLQFSANPRDYFTEAEIAEILHAN</sequence>
<name>A0A7H0SRN8_9CORY</name>
<dbReference type="EMBL" id="CP046884">
    <property type="protein sequence ID" value="QNQ91213.1"/>
    <property type="molecule type" value="Genomic_DNA"/>
</dbReference>
<dbReference type="NCBIfam" id="NF041480">
    <property type="entry name" value="flag_mot_ctl_ZomB"/>
    <property type="match status" value="1"/>
</dbReference>
<feature type="transmembrane region" description="Helical" evidence="1">
    <location>
        <begin position="264"/>
        <end position="282"/>
    </location>
</feature>
<dbReference type="Pfam" id="PF26371">
    <property type="entry name" value="AftB_C"/>
    <property type="match status" value="1"/>
</dbReference>
<dbReference type="InterPro" id="IPR058983">
    <property type="entry name" value="AftB_C"/>
</dbReference>
<proteinExistence type="predicted"/>
<keyword evidence="4" id="KW-1185">Reference proteome</keyword>
<dbReference type="AlphaFoldDB" id="A0A7H0SRN8"/>
<feature type="transmembrane region" description="Helical" evidence="1">
    <location>
        <begin position="354"/>
        <end position="376"/>
    </location>
</feature>
<feature type="transmembrane region" description="Helical" evidence="1">
    <location>
        <begin position="294"/>
        <end position="316"/>
    </location>
</feature>
<keyword evidence="1" id="KW-0812">Transmembrane</keyword>
<evidence type="ECO:0000313" key="3">
    <source>
        <dbReference type="EMBL" id="QNQ91213.1"/>
    </source>
</evidence>
<evidence type="ECO:0000313" key="4">
    <source>
        <dbReference type="Proteomes" id="UP000516320"/>
    </source>
</evidence>
<feature type="transmembrane region" description="Helical" evidence="1">
    <location>
        <begin position="213"/>
        <end position="234"/>
    </location>
</feature>
<keyword evidence="1" id="KW-0472">Membrane</keyword>
<evidence type="ECO:0000256" key="1">
    <source>
        <dbReference type="SAM" id="Phobius"/>
    </source>
</evidence>
<dbReference type="Proteomes" id="UP000516320">
    <property type="component" value="Chromosome"/>
</dbReference>
<accession>A0A7H0SRN8</accession>
<dbReference type="KEGG" id="cpoy:GP475_11655"/>
<reference evidence="3 4" key="1">
    <citation type="submission" date="2019-12" db="EMBL/GenBank/DDBJ databases">
        <title>Corynebacterium sp. nov., isolated from feces of the Anser Albifrons in China.</title>
        <authorList>
            <person name="Liu Q."/>
        </authorList>
    </citation>
    <scope>NUCLEOTIDE SEQUENCE [LARGE SCALE GENOMIC DNA]</scope>
    <source>
        <strain evidence="3 4">4H37-19</strain>
    </source>
</reference>
<protein>
    <recommendedName>
        <fullName evidence="2">Terminal beta-(1-&gt;2)-arabinofuranosyltransferase C-terminal domain-containing protein</fullName>
    </recommendedName>
</protein>
<organism evidence="3 4">
    <name type="scientific">Corynebacterium poyangense</name>
    <dbReference type="NCBI Taxonomy" id="2684405"/>
    <lineage>
        <taxon>Bacteria</taxon>
        <taxon>Bacillati</taxon>
        <taxon>Actinomycetota</taxon>
        <taxon>Actinomycetes</taxon>
        <taxon>Mycobacteriales</taxon>
        <taxon>Corynebacteriaceae</taxon>
        <taxon>Corynebacterium</taxon>
    </lineage>
</organism>
<feature type="transmembrane region" description="Helical" evidence="1">
    <location>
        <begin position="328"/>
        <end position="347"/>
    </location>
</feature>
<feature type="transmembrane region" description="Helical" evidence="1">
    <location>
        <begin position="12"/>
        <end position="32"/>
    </location>
</feature>
<gene>
    <name evidence="3" type="ORF">GP475_11655</name>
</gene>
<evidence type="ECO:0000259" key="2">
    <source>
        <dbReference type="Pfam" id="PF26371"/>
    </source>
</evidence>
<feature type="transmembrane region" description="Helical" evidence="1">
    <location>
        <begin position="175"/>
        <end position="201"/>
    </location>
</feature>
<feature type="transmembrane region" description="Helical" evidence="1">
    <location>
        <begin position="89"/>
        <end position="111"/>
    </location>
</feature>
<keyword evidence="1" id="KW-1133">Transmembrane helix</keyword>